<feature type="region of interest" description="Disordered" evidence="1">
    <location>
        <begin position="1"/>
        <end position="32"/>
    </location>
</feature>
<proteinExistence type="predicted"/>
<name>A0A6P7RGN4_MUSCR</name>
<evidence type="ECO:0000313" key="2">
    <source>
        <dbReference type="Proteomes" id="UP000515126"/>
    </source>
</evidence>
<dbReference type="AlphaFoldDB" id="A0A6P7RGN4"/>
<protein>
    <submittedName>
        <fullName evidence="3">Uncharacterized protein LOC110300942</fullName>
    </submittedName>
</protein>
<keyword evidence="2" id="KW-1185">Reference proteome</keyword>
<sequence length="163" mass="17255">MTWNPGRVQAGAVGAGPALPGGGGVAAQRGATSAPRSWEAANGLSEGCAQTVAAEAPGWQRRRFSWAGRENADETFSLCPHSFAATLTEIAKVFKVGHLDFSNLWCGEYPCTSCLTSLFGRSDSIYSKDRVGDGLPLVLIEMTSSHLNPYSCGRKCLLPSLMT</sequence>
<evidence type="ECO:0000256" key="1">
    <source>
        <dbReference type="SAM" id="MobiDB-lite"/>
    </source>
</evidence>
<gene>
    <name evidence="3" type="primary">LOC110300942</name>
</gene>
<feature type="compositionally biased region" description="Low complexity" evidence="1">
    <location>
        <begin position="1"/>
        <end position="18"/>
    </location>
</feature>
<evidence type="ECO:0000313" key="3">
    <source>
        <dbReference type="RefSeq" id="XP_029336110.1"/>
    </source>
</evidence>
<organism evidence="2 3">
    <name type="scientific">Mus caroli</name>
    <name type="common">Ryukyu mouse</name>
    <name type="synonym">Ricefield mouse</name>
    <dbReference type="NCBI Taxonomy" id="10089"/>
    <lineage>
        <taxon>Eukaryota</taxon>
        <taxon>Metazoa</taxon>
        <taxon>Chordata</taxon>
        <taxon>Craniata</taxon>
        <taxon>Vertebrata</taxon>
        <taxon>Euteleostomi</taxon>
        <taxon>Mammalia</taxon>
        <taxon>Eutheria</taxon>
        <taxon>Euarchontoglires</taxon>
        <taxon>Glires</taxon>
        <taxon>Rodentia</taxon>
        <taxon>Myomorpha</taxon>
        <taxon>Muroidea</taxon>
        <taxon>Muridae</taxon>
        <taxon>Murinae</taxon>
        <taxon>Mus</taxon>
        <taxon>Mus</taxon>
    </lineage>
</organism>
<accession>A0A6P7RGN4</accession>
<reference evidence="3" key="1">
    <citation type="submission" date="2025-08" db="UniProtKB">
        <authorList>
            <consortium name="RefSeq"/>
        </authorList>
    </citation>
    <scope>IDENTIFICATION</scope>
</reference>
<dbReference type="KEGG" id="mcal:110300942"/>
<dbReference type="RefSeq" id="XP_029336110.1">
    <property type="nucleotide sequence ID" value="XM_029480250.1"/>
</dbReference>
<dbReference type="Proteomes" id="UP000515126">
    <property type="component" value="Chromosome 8"/>
</dbReference>
<dbReference type="GeneID" id="110300942"/>